<proteinExistence type="predicted"/>
<reference evidence="2" key="2">
    <citation type="journal article" date="2020" name="Nat. Commun.">
        <title>Large-scale genome sequencing of mycorrhizal fungi provides insights into the early evolution of symbiotic traits.</title>
        <authorList>
            <person name="Miyauchi S."/>
            <person name="Kiss E."/>
            <person name="Kuo A."/>
            <person name="Drula E."/>
            <person name="Kohler A."/>
            <person name="Sanchez-Garcia M."/>
            <person name="Morin E."/>
            <person name="Andreopoulos B."/>
            <person name="Barry K.W."/>
            <person name="Bonito G."/>
            <person name="Buee M."/>
            <person name="Carver A."/>
            <person name="Chen C."/>
            <person name="Cichocki N."/>
            <person name="Clum A."/>
            <person name="Culley D."/>
            <person name="Crous P.W."/>
            <person name="Fauchery L."/>
            <person name="Girlanda M."/>
            <person name="Hayes R.D."/>
            <person name="Keri Z."/>
            <person name="LaButti K."/>
            <person name="Lipzen A."/>
            <person name="Lombard V."/>
            <person name="Magnuson J."/>
            <person name="Maillard F."/>
            <person name="Murat C."/>
            <person name="Nolan M."/>
            <person name="Ohm R.A."/>
            <person name="Pangilinan J."/>
            <person name="Pereira M.F."/>
            <person name="Perotto S."/>
            <person name="Peter M."/>
            <person name="Pfister S."/>
            <person name="Riley R."/>
            <person name="Sitrit Y."/>
            <person name="Stielow J.B."/>
            <person name="Szollosi G."/>
            <person name="Zifcakova L."/>
            <person name="Stursova M."/>
            <person name="Spatafora J.W."/>
            <person name="Tedersoo L."/>
            <person name="Vaario L.M."/>
            <person name="Yamada A."/>
            <person name="Yan M."/>
            <person name="Wang P."/>
            <person name="Xu J."/>
            <person name="Bruns T."/>
            <person name="Baldrian P."/>
            <person name="Vilgalys R."/>
            <person name="Dunand C."/>
            <person name="Henrissat B."/>
            <person name="Grigoriev I.V."/>
            <person name="Hibbett D."/>
            <person name="Nagy L.G."/>
            <person name="Martin F.M."/>
        </authorList>
    </citation>
    <scope>NUCLEOTIDE SEQUENCE</scope>
    <source>
        <strain evidence="2">Prilba</strain>
    </source>
</reference>
<keyword evidence="1" id="KW-1133">Transmembrane helix</keyword>
<accession>A0A9P5K061</accession>
<sequence length="76" mass="8428">MAPYKERPPALYVLLASFFTSMFAFLPFMFTLTVFPIAAHPLCVVATAHRSPPVLCLPQTVLPIDDHISIIPYPPS</sequence>
<gene>
    <name evidence="2" type="ORF">DFH94DRAFT_766990</name>
</gene>
<keyword evidence="1" id="KW-0812">Transmembrane</keyword>
<keyword evidence="1" id="KW-0472">Membrane</keyword>
<comment type="caution">
    <text evidence="2">The sequence shown here is derived from an EMBL/GenBank/DDBJ whole genome shotgun (WGS) entry which is preliminary data.</text>
</comment>
<feature type="transmembrane region" description="Helical" evidence="1">
    <location>
        <begin position="12"/>
        <end position="35"/>
    </location>
</feature>
<dbReference type="AlphaFoldDB" id="A0A9P5K061"/>
<keyword evidence="3" id="KW-1185">Reference proteome</keyword>
<evidence type="ECO:0000313" key="3">
    <source>
        <dbReference type="Proteomes" id="UP000759537"/>
    </source>
</evidence>
<reference evidence="2" key="1">
    <citation type="submission" date="2019-10" db="EMBL/GenBank/DDBJ databases">
        <authorList>
            <consortium name="DOE Joint Genome Institute"/>
            <person name="Kuo A."/>
            <person name="Miyauchi S."/>
            <person name="Kiss E."/>
            <person name="Drula E."/>
            <person name="Kohler A."/>
            <person name="Sanchez-Garcia M."/>
            <person name="Andreopoulos B."/>
            <person name="Barry K.W."/>
            <person name="Bonito G."/>
            <person name="Buee M."/>
            <person name="Carver A."/>
            <person name="Chen C."/>
            <person name="Cichocki N."/>
            <person name="Clum A."/>
            <person name="Culley D."/>
            <person name="Crous P.W."/>
            <person name="Fauchery L."/>
            <person name="Girlanda M."/>
            <person name="Hayes R."/>
            <person name="Keri Z."/>
            <person name="LaButti K."/>
            <person name="Lipzen A."/>
            <person name="Lombard V."/>
            <person name="Magnuson J."/>
            <person name="Maillard F."/>
            <person name="Morin E."/>
            <person name="Murat C."/>
            <person name="Nolan M."/>
            <person name="Ohm R."/>
            <person name="Pangilinan J."/>
            <person name="Pereira M."/>
            <person name="Perotto S."/>
            <person name="Peter M."/>
            <person name="Riley R."/>
            <person name="Sitrit Y."/>
            <person name="Stielow B."/>
            <person name="Szollosi G."/>
            <person name="Zifcakova L."/>
            <person name="Stursova M."/>
            <person name="Spatafora J.W."/>
            <person name="Tedersoo L."/>
            <person name="Vaario L.-M."/>
            <person name="Yamada A."/>
            <person name="Yan M."/>
            <person name="Wang P."/>
            <person name="Xu J."/>
            <person name="Bruns T."/>
            <person name="Baldrian P."/>
            <person name="Vilgalys R."/>
            <person name="Henrissat B."/>
            <person name="Grigoriev I.V."/>
            <person name="Hibbett D."/>
            <person name="Nagy L.G."/>
            <person name="Martin F.M."/>
        </authorList>
    </citation>
    <scope>NUCLEOTIDE SEQUENCE</scope>
    <source>
        <strain evidence="2">Prilba</strain>
    </source>
</reference>
<evidence type="ECO:0000256" key="1">
    <source>
        <dbReference type="SAM" id="Phobius"/>
    </source>
</evidence>
<evidence type="ECO:0000313" key="2">
    <source>
        <dbReference type="EMBL" id="KAF8472181.1"/>
    </source>
</evidence>
<dbReference type="EMBL" id="WHVB01000021">
    <property type="protein sequence ID" value="KAF8472181.1"/>
    <property type="molecule type" value="Genomic_DNA"/>
</dbReference>
<protein>
    <submittedName>
        <fullName evidence="2">Uncharacterized protein</fullName>
    </submittedName>
</protein>
<name>A0A9P5K061_9AGAM</name>
<dbReference type="Proteomes" id="UP000759537">
    <property type="component" value="Unassembled WGS sequence"/>
</dbReference>
<organism evidence="2 3">
    <name type="scientific">Russula ochroleuca</name>
    <dbReference type="NCBI Taxonomy" id="152965"/>
    <lineage>
        <taxon>Eukaryota</taxon>
        <taxon>Fungi</taxon>
        <taxon>Dikarya</taxon>
        <taxon>Basidiomycota</taxon>
        <taxon>Agaricomycotina</taxon>
        <taxon>Agaricomycetes</taxon>
        <taxon>Russulales</taxon>
        <taxon>Russulaceae</taxon>
        <taxon>Russula</taxon>
    </lineage>
</organism>